<comment type="subcellular location">
    <subcellularLocation>
        <location evidence="1">Endomembrane system</location>
        <topology evidence="1">Multi-pass membrane protein</topology>
    </subcellularLocation>
</comment>
<dbReference type="Gene3D" id="3.40.50.1000">
    <property type="entry name" value="HAD superfamily/HAD-like"/>
    <property type="match status" value="1"/>
</dbReference>
<dbReference type="SUPFAM" id="SSF56784">
    <property type="entry name" value="HAD-like"/>
    <property type="match status" value="1"/>
</dbReference>
<sequence length="1177" mass="128259">MLSSFPDRCQLTFEISTLQKIFVYTHIVFLFILLGSFNEKRIKKVMAAKQAKQDNTGARYDEMMILPNPSPCAAFGSRLPTLAFKPRRSRWITSKPPFVSCQLPSRLDTLLYSSTAINEPITPYSPNLPYEILPLQTVVEILGDSSDDHLNTGLSNQQAEKVRLEVGPNSLPAKQKTSVWELWLQQFDDGLVKILVGVAIFSAAFSASEAWDVLLGSTDVSNGALSVFLSNKEIRSNVLQSFVEPGIIIAILLLNAAVGAWQDLSARSSLEALEKMQPRLATVLRDSSWMNDYDAKLLVPGDIIKLRVGDSIPADARLIKLSSSTMYVDESSLTGESVSVGKLSGDEGLVGINNTFDITSSNDSKIETIPIQDQSAMLFSGSLVTRGSGIAMIVRTGVNTQIGKIQSTIFEAQNETDERKTPLGEQLDRFGTKLSYIIGFICVVVWLTSIPRFSDSAFETWWEGALYYAKVSVALGVAAIPEGLPAVITLCLSLGTRRMAERNVIVRKLPSVETLGCTSVICSDKTGTLTTNQMTGVSMAMLESDAQAKDTVVIEHSISGSSYNPSGSVEGIERGESESIPDGAVKYACDIMSLCNDARLIGNDDYNESDSDSKPQFTIEGEPTEVALAVVVEKLGPHESDDIEKSPSILANQNKLHFTNDWERYATLEFDRKRKSMSVLCIRKGSNDCMLMSKGAPSMVLDRCTRAKLRDGSIVPLSQNLIDQIEAMISSIGDRALRCIGLAYKEGNDLEPVLLKENGQYDTFLKDSNKFVSIEDGMTFVGLVAIRDPPRANVSRSVDTCLEAGIRVIMITGDSKATAVATAKDVHIFNRNDGPFIERAFEGREFFGLPEERQLEVLSTGNLVICRAEPKDKQQLVKMLQSLGEIPCMTGDGVNDAPALQQASIGVAMGISGTEVAKEAADMVLVDDNFSTIVNAVEEGRSIYANMQAFINFLLTCNIGEVIGVFMASILGLPQLLTPLQLLWVNLVTDGPPATALGFNPPDPDLMKRKPRSSSEEILTPSLLLRYTAGGLYIGIATLGVYVSYFLDQGVPLQEISSWSSCSDSPLCDIFSDIRAPQTLALTTLVTTELLKALCTVSVSSSIFVIGPQKNPWLLLGVAVPFALNLAIIYIPALEVNFGLVPLSSDDWIKVLCWSLPIIIIEEAMKFYDASKIKAEM</sequence>
<dbReference type="InterPro" id="IPR006068">
    <property type="entry name" value="ATPase_P-typ_cation-transptr_C"/>
</dbReference>
<dbReference type="InterPro" id="IPR023299">
    <property type="entry name" value="ATPase_P-typ_cyto_dom_N"/>
</dbReference>
<keyword evidence="8 10" id="KW-1133">Transmembrane helix</keyword>
<accession>A0ABD3PIU1</accession>
<dbReference type="GO" id="GO:0012505">
    <property type="term" value="C:endomembrane system"/>
    <property type="evidence" value="ECO:0007669"/>
    <property type="project" value="UniProtKB-SubCell"/>
</dbReference>
<dbReference type="Gene3D" id="2.70.150.10">
    <property type="entry name" value="Calcium-transporting ATPase, cytoplasmic transduction domain A"/>
    <property type="match status" value="1"/>
</dbReference>
<protein>
    <recommendedName>
        <fullName evidence="11">Cation-transporting P-type ATPase N-terminal domain-containing protein</fullName>
    </recommendedName>
</protein>
<keyword evidence="5" id="KW-0067">ATP-binding</keyword>
<dbReference type="InterPro" id="IPR036412">
    <property type="entry name" value="HAD-like_sf"/>
</dbReference>
<keyword evidence="13" id="KW-1185">Reference proteome</keyword>
<reference evidence="12 13" key="1">
    <citation type="submission" date="2024-10" db="EMBL/GenBank/DDBJ databases">
        <title>Updated reference genomes for cyclostephanoid diatoms.</title>
        <authorList>
            <person name="Roberts W.R."/>
            <person name="Alverson A.J."/>
        </authorList>
    </citation>
    <scope>NUCLEOTIDE SEQUENCE [LARGE SCALE GENOMIC DNA]</scope>
    <source>
        <strain evidence="12 13">AJA010-31</strain>
    </source>
</reference>
<dbReference type="Gene3D" id="3.40.1110.10">
    <property type="entry name" value="Calcium-transporting ATPase, cytoplasmic domain N"/>
    <property type="match status" value="1"/>
</dbReference>
<dbReference type="Pfam" id="PF00689">
    <property type="entry name" value="Cation_ATPase_C"/>
    <property type="match status" value="1"/>
</dbReference>
<comment type="caution">
    <text evidence="12">The sequence shown here is derived from an EMBL/GenBank/DDBJ whole genome shotgun (WGS) entry which is preliminary data.</text>
</comment>
<dbReference type="InterPro" id="IPR004014">
    <property type="entry name" value="ATPase_P-typ_cation-transptr_N"/>
</dbReference>
<dbReference type="PRINTS" id="PR00119">
    <property type="entry name" value="CATATPASE"/>
</dbReference>
<dbReference type="InterPro" id="IPR044492">
    <property type="entry name" value="P_typ_ATPase_HD_dom"/>
</dbReference>
<dbReference type="AlphaFoldDB" id="A0ABD3PIU1"/>
<organism evidence="12 13">
    <name type="scientific">Cyclotella atomus</name>
    <dbReference type="NCBI Taxonomy" id="382360"/>
    <lineage>
        <taxon>Eukaryota</taxon>
        <taxon>Sar</taxon>
        <taxon>Stramenopiles</taxon>
        <taxon>Ochrophyta</taxon>
        <taxon>Bacillariophyta</taxon>
        <taxon>Coscinodiscophyceae</taxon>
        <taxon>Thalassiosirophycidae</taxon>
        <taxon>Stephanodiscales</taxon>
        <taxon>Stephanodiscaceae</taxon>
        <taxon>Cyclotella</taxon>
    </lineage>
</organism>
<keyword evidence="6" id="KW-0460">Magnesium</keyword>
<dbReference type="FunFam" id="2.70.150.10:FF:000160">
    <property type="entry name" value="Sarcoplasmic/endoplasmic reticulum calcium ATPase 1"/>
    <property type="match status" value="1"/>
</dbReference>
<gene>
    <name evidence="12" type="ORF">ACHAWO_001097</name>
</gene>
<dbReference type="NCBIfam" id="TIGR01494">
    <property type="entry name" value="ATPase_P-type"/>
    <property type="match status" value="2"/>
</dbReference>
<dbReference type="PANTHER" id="PTHR42861">
    <property type="entry name" value="CALCIUM-TRANSPORTING ATPASE"/>
    <property type="match status" value="1"/>
</dbReference>
<dbReference type="InterPro" id="IPR059000">
    <property type="entry name" value="ATPase_P-type_domA"/>
</dbReference>
<evidence type="ECO:0000313" key="13">
    <source>
        <dbReference type="Proteomes" id="UP001530400"/>
    </source>
</evidence>
<dbReference type="SFLD" id="SFLDS00003">
    <property type="entry name" value="Haloacid_Dehalogenase"/>
    <property type="match status" value="1"/>
</dbReference>
<dbReference type="InterPro" id="IPR023214">
    <property type="entry name" value="HAD_sf"/>
</dbReference>
<feature type="transmembrane region" description="Helical" evidence="10">
    <location>
        <begin position="950"/>
        <end position="973"/>
    </location>
</feature>
<evidence type="ECO:0000313" key="12">
    <source>
        <dbReference type="EMBL" id="KAL3787948.1"/>
    </source>
</evidence>
<feature type="transmembrane region" description="Helical" evidence="10">
    <location>
        <begin position="434"/>
        <end position="453"/>
    </location>
</feature>
<dbReference type="SUPFAM" id="SSF81665">
    <property type="entry name" value="Calcium ATPase, transmembrane domain M"/>
    <property type="match status" value="1"/>
</dbReference>
<dbReference type="SFLD" id="SFLDG00002">
    <property type="entry name" value="C1.7:_P-type_atpase_like"/>
    <property type="match status" value="1"/>
</dbReference>
<dbReference type="InterPro" id="IPR001757">
    <property type="entry name" value="P_typ_ATPase"/>
</dbReference>
<dbReference type="SMART" id="SM00831">
    <property type="entry name" value="Cation_ATPase_N"/>
    <property type="match status" value="1"/>
</dbReference>
<dbReference type="PRINTS" id="PR00121">
    <property type="entry name" value="NAKATPASE"/>
</dbReference>
<dbReference type="Pfam" id="PF00122">
    <property type="entry name" value="E1-E2_ATPase"/>
    <property type="match status" value="1"/>
</dbReference>
<evidence type="ECO:0000256" key="1">
    <source>
        <dbReference type="ARBA" id="ARBA00004127"/>
    </source>
</evidence>
<feature type="transmembrane region" description="Helical" evidence="10">
    <location>
        <begin position="1113"/>
        <end position="1133"/>
    </location>
</feature>
<keyword evidence="2" id="KW-0597">Phosphoprotein</keyword>
<feature type="transmembrane region" description="Helical" evidence="10">
    <location>
        <begin position="21"/>
        <end position="37"/>
    </location>
</feature>
<feature type="transmembrane region" description="Helical" evidence="10">
    <location>
        <begin position="1024"/>
        <end position="1047"/>
    </location>
</feature>
<evidence type="ECO:0000259" key="11">
    <source>
        <dbReference type="SMART" id="SM00831"/>
    </source>
</evidence>
<dbReference type="Proteomes" id="UP001530400">
    <property type="component" value="Unassembled WGS sequence"/>
</dbReference>
<dbReference type="SUPFAM" id="SSF81660">
    <property type="entry name" value="Metal cation-transporting ATPase, ATP-binding domain N"/>
    <property type="match status" value="1"/>
</dbReference>
<evidence type="ECO:0000256" key="6">
    <source>
        <dbReference type="ARBA" id="ARBA00022842"/>
    </source>
</evidence>
<keyword evidence="9 10" id="KW-0472">Membrane</keyword>
<dbReference type="EMBL" id="JALLPJ020000591">
    <property type="protein sequence ID" value="KAL3787948.1"/>
    <property type="molecule type" value="Genomic_DNA"/>
</dbReference>
<dbReference type="InterPro" id="IPR008250">
    <property type="entry name" value="ATPase_P-typ_transduc_dom_A_sf"/>
</dbReference>
<feature type="transmembrane region" description="Helical" evidence="10">
    <location>
        <begin position="473"/>
        <end position="495"/>
    </location>
</feature>
<evidence type="ECO:0000256" key="8">
    <source>
        <dbReference type="ARBA" id="ARBA00022989"/>
    </source>
</evidence>
<dbReference type="InterPro" id="IPR018303">
    <property type="entry name" value="ATPase_P-typ_P_site"/>
</dbReference>
<dbReference type="SUPFAM" id="SSF81653">
    <property type="entry name" value="Calcium ATPase, transduction domain A"/>
    <property type="match status" value="1"/>
</dbReference>
<dbReference type="FunFam" id="1.20.1110.10:FF:000037">
    <property type="entry name" value="Calcium-transporting ATPase, putative"/>
    <property type="match status" value="1"/>
</dbReference>
<dbReference type="InterPro" id="IPR023298">
    <property type="entry name" value="ATPase_P-typ_TM_dom_sf"/>
</dbReference>
<dbReference type="FunFam" id="1.20.1110.10:FF:000027">
    <property type="entry name" value="Calcium-transporting ATPase, putative"/>
    <property type="match status" value="1"/>
</dbReference>
<keyword evidence="4" id="KW-0547">Nucleotide-binding</keyword>
<dbReference type="Pfam" id="PF13246">
    <property type="entry name" value="Cation_ATPase"/>
    <property type="match status" value="1"/>
</dbReference>
<evidence type="ECO:0000256" key="9">
    <source>
        <dbReference type="ARBA" id="ARBA00023136"/>
    </source>
</evidence>
<feature type="domain" description="Cation-transporting P-type ATPase N-terminal" evidence="11">
    <location>
        <begin position="129"/>
        <end position="207"/>
    </location>
</feature>
<evidence type="ECO:0000256" key="4">
    <source>
        <dbReference type="ARBA" id="ARBA00022741"/>
    </source>
</evidence>
<proteinExistence type="predicted"/>
<dbReference type="Gene3D" id="1.20.1110.10">
    <property type="entry name" value="Calcium-transporting ATPase, transmembrane domain"/>
    <property type="match status" value="1"/>
</dbReference>
<dbReference type="SFLD" id="SFLDF00027">
    <property type="entry name" value="p-type_atpase"/>
    <property type="match status" value="1"/>
</dbReference>
<evidence type="ECO:0000256" key="3">
    <source>
        <dbReference type="ARBA" id="ARBA00022692"/>
    </source>
</evidence>
<evidence type="ECO:0000256" key="10">
    <source>
        <dbReference type="SAM" id="Phobius"/>
    </source>
</evidence>
<dbReference type="PROSITE" id="PS00154">
    <property type="entry name" value="ATPASE_E1_E2"/>
    <property type="match status" value="1"/>
</dbReference>
<keyword evidence="7" id="KW-1278">Translocase</keyword>
<evidence type="ECO:0000256" key="5">
    <source>
        <dbReference type="ARBA" id="ARBA00022840"/>
    </source>
</evidence>
<evidence type="ECO:0000256" key="2">
    <source>
        <dbReference type="ARBA" id="ARBA00022553"/>
    </source>
</evidence>
<keyword evidence="3 10" id="KW-0812">Transmembrane</keyword>
<name>A0ABD3PIU1_9STRA</name>
<dbReference type="Pfam" id="PF00690">
    <property type="entry name" value="Cation_ATPase_N"/>
    <property type="match status" value="1"/>
</dbReference>
<evidence type="ECO:0000256" key="7">
    <source>
        <dbReference type="ARBA" id="ARBA00022967"/>
    </source>
</evidence>
<dbReference type="GO" id="GO:0005524">
    <property type="term" value="F:ATP binding"/>
    <property type="evidence" value="ECO:0007669"/>
    <property type="project" value="UniProtKB-KW"/>
</dbReference>